<dbReference type="GO" id="GO:0005634">
    <property type="term" value="C:nucleus"/>
    <property type="evidence" value="ECO:0007669"/>
    <property type="project" value="UniProtKB-SubCell"/>
</dbReference>
<name>G0PI76_CAEBE</name>
<accession>G0PI76</accession>
<dbReference type="FunCoup" id="G0PI76">
    <property type="interactions" value="1102"/>
</dbReference>
<evidence type="ECO:0000259" key="3">
    <source>
        <dbReference type="Pfam" id="PF17943"/>
    </source>
</evidence>
<proteinExistence type="predicted"/>
<gene>
    <name evidence="4" type="ORF">CAEBREN_18431</name>
</gene>
<dbReference type="HOGENOM" id="CLU_310186_0_0_1"/>
<feature type="domain" description="Homeobox-cysteine loop-homeobox" evidence="3">
    <location>
        <begin position="103"/>
        <end position="222"/>
    </location>
</feature>
<dbReference type="Pfam" id="PF17943">
    <property type="entry name" value="HOCHOB"/>
    <property type="match status" value="3"/>
</dbReference>
<evidence type="ECO:0000313" key="4">
    <source>
        <dbReference type="EMBL" id="EGT57412.1"/>
    </source>
</evidence>
<dbReference type="eggNOG" id="ENOG502T36C">
    <property type="taxonomic scope" value="Eukaryota"/>
</dbReference>
<feature type="compositionally biased region" description="Basic and acidic residues" evidence="2">
    <location>
        <begin position="1"/>
        <end position="16"/>
    </location>
</feature>
<dbReference type="CDD" id="cd00086">
    <property type="entry name" value="homeodomain"/>
    <property type="match status" value="1"/>
</dbReference>
<dbReference type="OMA" id="REQYKEW"/>
<dbReference type="InterPro" id="IPR001356">
    <property type="entry name" value="HD"/>
</dbReference>
<dbReference type="PANTHER" id="PTHR34494">
    <property type="entry name" value="PROTEIN CBG25024"/>
    <property type="match status" value="1"/>
</dbReference>
<evidence type="ECO:0000256" key="1">
    <source>
        <dbReference type="ARBA" id="ARBA00004123"/>
    </source>
</evidence>
<comment type="subcellular location">
    <subcellularLocation>
        <location evidence="1">Nucleus</location>
    </subcellularLocation>
</comment>
<evidence type="ECO:0000313" key="5">
    <source>
        <dbReference type="Proteomes" id="UP000008068"/>
    </source>
</evidence>
<reference evidence="5" key="1">
    <citation type="submission" date="2011-07" db="EMBL/GenBank/DDBJ databases">
        <authorList>
            <consortium name="Caenorhabditis brenneri Sequencing and Analysis Consortium"/>
            <person name="Wilson R.K."/>
        </authorList>
    </citation>
    <scope>NUCLEOTIDE SEQUENCE [LARGE SCALE GENOMIC DNA]</scope>
    <source>
        <strain evidence="5">PB2801</strain>
    </source>
</reference>
<feature type="domain" description="Homeobox-cysteine loop-homeobox" evidence="3">
    <location>
        <begin position="783"/>
        <end position="902"/>
    </location>
</feature>
<dbReference type="STRING" id="135651.G0PI76"/>
<organism evidence="5">
    <name type="scientific">Caenorhabditis brenneri</name>
    <name type="common">Nematode worm</name>
    <dbReference type="NCBI Taxonomy" id="135651"/>
    <lineage>
        <taxon>Eukaryota</taxon>
        <taxon>Metazoa</taxon>
        <taxon>Ecdysozoa</taxon>
        <taxon>Nematoda</taxon>
        <taxon>Chromadorea</taxon>
        <taxon>Rhabditida</taxon>
        <taxon>Rhabditina</taxon>
        <taxon>Rhabditomorpha</taxon>
        <taxon>Rhabditoidea</taxon>
        <taxon>Rhabditidae</taxon>
        <taxon>Peloderinae</taxon>
        <taxon>Caenorhabditis</taxon>
    </lineage>
</organism>
<feature type="domain" description="Homeobox-cysteine loop-homeobox" evidence="3">
    <location>
        <begin position="420"/>
        <end position="538"/>
    </location>
</feature>
<dbReference type="Proteomes" id="UP000008068">
    <property type="component" value="Unassembled WGS sequence"/>
</dbReference>
<dbReference type="SUPFAM" id="SSF46689">
    <property type="entry name" value="Homeodomain-like"/>
    <property type="match status" value="1"/>
</dbReference>
<dbReference type="InParanoid" id="G0PI76"/>
<dbReference type="EMBL" id="GL380537">
    <property type="protein sequence ID" value="EGT57412.1"/>
    <property type="molecule type" value="Genomic_DNA"/>
</dbReference>
<dbReference type="InterPro" id="IPR009057">
    <property type="entry name" value="Homeodomain-like_sf"/>
</dbReference>
<protein>
    <recommendedName>
        <fullName evidence="3">Homeobox-cysteine loop-homeobox domain-containing protein</fullName>
    </recommendedName>
</protein>
<dbReference type="GO" id="GO:0003677">
    <property type="term" value="F:DNA binding"/>
    <property type="evidence" value="ECO:0007669"/>
    <property type="project" value="InterPro"/>
</dbReference>
<dbReference type="OrthoDB" id="5874353at2759"/>
<feature type="region of interest" description="Disordered" evidence="2">
    <location>
        <begin position="1"/>
        <end position="33"/>
    </location>
</feature>
<evidence type="ECO:0000256" key="2">
    <source>
        <dbReference type="SAM" id="MobiDB-lite"/>
    </source>
</evidence>
<dbReference type="InterPro" id="IPR040960">
    <property type="entry name" value="HOCHOB"/>
</dbReference>
<feature type="compositionally biased region" description="Polar residues" evidence="2">
    <location>
        <begin position="17"/>
        <end position="29"/>
    </location>
</feature>
<dbReference type="PANTHER" id="PTHR34494:SF1">
    <property type="entry name" value="PROTEIN CBG25024"/>
    <property type="match status" value="1"/>
</dbReference>
<keyword evidence="5" id="KW-1185">Reference proteome</keyword>
<dbReference type="AlphaFoldDB" id="G0PI76"/>
<sequence length="949" mass="110082">MNNENNMDHHDEDHELSYSSDETNDSIVPSSKKLRSWCERRTNQLEIATKTARSKAIEYKREIKEEVIEENSVPRNSANNDGTTYQNYPKLPRSFPSASFRGDLSYFEQNKHPSILHMLKISEETGVRYDNVFYRFCQLRVMNNAVCHSNDSCERVLKYFDPKTVYAIPSLEEKDMPLLHEEFKRFGYAGPVLCTGNVHLIAEKFFLPPNVIREYFFEWYSNSHKKSPDITMLIFDEQKLYDEEMSRKKDPPAALVDHDYGKEMSSSFKIRSILRIIKKKPDLTVSDALILSKLYKMDIKFIQKLIQDDEDVMFTVQHSGDNNVYFQEQCIPVERHSEVVQDPELRRSKRISQNRDCDSSSCGRPLQSSINHFDANSMLVTQYEDVVGYDSEDVLQSSTQPIKTEELFDTDVPGDRFPEDFVYFEKNRHPSIQEMINISKRMGITYRQVYYRFRDFRCAFKVNCPENDICRKVQKFFAQRAVFSGVLDATSVNTMYDLFEHYGHVGKNPDIGYTHLIAEKVDLPAFIVREQYKEWFAETADLDPTERDKRLENINQNLENEFNKNSKLSYERLVHLANKYDTTQKIILNFYESYSQRFMKNLNKKPVTSTLVPMIESSSSPTEPDSSSVLSRFEPPKVEDNRLYVLDSESIQEEDTLESGAINEKQLMKNCFYEAHDGSMHDLFKITMNLSQSDIISKSENVLKAMKLKFNMNNPLPSSDRSSNSKRIKLNHHDMESSSQHTETEDEEIDIVGFDESVKQTPVDELAKTFVDSYPDIHEFPGDSEIFDKNRHPSIQDMIDISQDVGVTYEQVFQRFQHLRKLKNETCTVGDICQKVEMYSQSYSSLNGVLDETVRNTMKEEFAKFPIEFGPILPLGHVHLIMEKVGLPWSVVSVQYAEWYAEMERQKESNVSSASTSSLAISPQTDAANTLIEETIVSLKKTHENDDQS</sequence>